<dbReference type="PIRSF" id="PIRSF021290">
    <property type="entry name" value="DUF1273"/>
    <property type="match status" value="1"/>
</dbReference>
<name>A0A1H9RVX4_9LACT</name>
<sequence>MIKNRLITGYRSFELNVFKDDDPKVAVVKNCLKLTLIPLIEEGTEWFLVGGQLGVETWGAEVILDLKLLYPNIKLALIMPHEGFGSNWKEEKREKLLQIKKRADYVNSTSHQPYENPSQLRNHQAFMLQHTDGAVLVYDTEYPGKTQYIYKEILRLKEQENYELVSIDFDMLQNSYQD</sequence>
<dbReference type="Pfam" id="PF06908">
    <property type="entry name" value="YpsA"/>
    <property type="match status" value="1"/>
</dbReference>
<dbReference type="STRING" id="142588.SAMN04488559_105135"/>
<dbReference type="EMBL" id="FOHA01000005">
    <property type="protein sequence ID" value="SER77011.1"/>
    <property type="molecule type" value="Genomic_DNA"/>
</dbReference>
<organism evidence="2 3">
    <name type="scientific">Isobaculum melis</name>
    <dbReference type="NCBI Taxonomy" id="142588"/>
    <lineage>
        <taxon>Bacteria</taxon>
        <taxon>Bacillati</taxon>
        <taxon>Bacillota</taxon>
        <taxon>Bacilli</taxon>
        <taxon>Lactobacillales</taxon>
        <taxon>Carnobacteriaceae</taxon>
        <taxon>Isobaculum</taxon>
    </lineage>
</organism>
<dbReference type="HAMAP" id="MF_01575">
    <property type="entry name" value="UPF0398"/>
    <property type="match status" value="1"/>
</dbReference>
<dbReference type="InterPro" id="IPR010697">
    <property type="entry name" value="YspA"/>
</dbReference>
<keyword evidence="3" id="KW-1185">Reference proteome</keyword>
<dbReference type="NCBIfam" id="NF010181">
    <property type="entry name" value="PRK13660.1"/>
    <property type="match status" value="1"/>
</dbReference>
<dbReference type="RefSeq" id="WP_245706240.1">
    <property type="nucleotide sequence ID" value="NZ_FOHA01000005.1"/>
</dbReference>
<gene>
    <name evidence="2" type="ORF">SAMN04488559_105135</name>
</gene>
<accession>A0A1H9RVX4</accession>
<dbReference type="SUPFAM" id="SSF102405">
    <property type="entry name" value="MCP/YpsA-like"/>
    <property type="match status" value="1"/>
</dbReference>
<dbReference type="PANTHER" id="PTHR38440">
    <property type="entry name" value="UPF0398 PROTEIN YPSA"/>
    <property type="match status" value="1"/>
</dbReference>
<evidence type="ECO:0000313" key="3">
    <source>
        <dbReference type="Proteomes" id="UP000198948"/>
    </source>
</evidence>
<dbReference type="Proteomes" id="UP000198948">
    <property type="component" value="Unassembled WGS sequence"/>
</dbReference>
<proteinExistence type="inferred from homology"/>
<dbReference type="Gene3D" id="3.40.50.450">
    <property type="match status" value="1"/>
</dbReference>
<evidence type="ECO:0000256" key="1">
    <source>
        <dbReference type="HAMAP-Rule" id="MF_01575"/>
    </source>
</evidence>
<reference evidence="2 3" key="1">
    <citation type="submission" date="2016-10" db="EMBL/GenBank/DDBJ databases">
        <authorList>
            <person name="de Groot N.N."/>
        </authorList>
    </citation>
    <scope>NUCLEOTIDE SEQUENCE [LARGE SCALE GENOMIC DNA]</scope>
    <source>
        <strain evidence="2 3">DSM 13760</strain>
    </source>
</reference>
<dbReference type="PANTHER" id="PTHR38440:SF1">
    <property type="entry name" value="UPF0398 PROTEIN SPR0331"/>
    <property type="match status" value="1"/>
</dbReference>
<evidence type="ECO:0000313" key="2">
    <source>
        <dbReference type="EMBL" id="SER77011.1"/>
    </source>
</evidence>
<protein>
    <recommendedName>
        <fullName evidence="1">UPF0398 protein SAMN04488559_105135</fullName>
    </recommendedName>
</protein>
<dbReference type="AlphaFoldDB" id="A0A1H9RVX4"/>
<comment type="similarity">
    <text evidence="1">Belongs to the UPF0398 family.</text>
</comment>